<organism evidence="6 7">
    <name type="scientific">Fusibacillus kribbianus</name>
    <dbReference type="NCBI Taxonomy" id="3044208"/>
    <lineage>
        <taxon>Bacteria</taxon>
        <taxon>Bacillati</taxon>
        <taxon>Bacillota</taxon>
        <taxon>Clostridia</taxon>
        <taxon>Lachnospirales</taxon>
        <taxon>Lachnospiraceae</taxon>
        <taxon>Fusibacillus</taxon>
    </lineage>
</organism>
<dbReference type="SUPFAM" id="SSF55186">
    <property type="entry name" value="ThrRS/AlaRS common domain"/>
    <property type="match status" value="1"/>
</dbReference>
<evidence type="ECO:0000256" key="2">
    <source>
        <dbReference type="ARBA" id="ARBA00004496"/>
    </source>
</evidence>
<dbReference type="AlphaFoldDB" id="A0AAP4BA39"/>
<dbReference type="EMBL" id="JASGBQ010000004">
    <property type="protein sequence ID" value="MDI9241657.1"/>
    <property type="molecule type" value="Genomic_DNA"/>
</dbReference>
<dbReference type="Gene3D" id="2.40.30.130">
    <property type="match status" value="1"/>
</dbReference>
<evidence type="ECO:0000256" key="3">
    <source>
        <dbReference type="ARBA" id="ARBA00022723"/>
    </source>
</evidence>
<dbReference type="GO" id="GO:0006419">
    <property type="term" value="P:alanyl-tRNA aminoacylation"/>
    <property type="evidence" value="ECO:0007669"/>
    <property type="project" value="InterPro"/>
</dbReference>
<dbReference type="GO" id="GO:0046872">
    <property type="term" value="F:metal ion binding"/>
    <property type="evidence" value="ECO:0007669"/>
    <property type="project" value="UniProtKB-KW"/>
</dbReference>
<dbReference type="InterPro" id="IPR009000">
    <property type="entry name" value="Transl_B-barrel_sf"/>
</dbReference>
<dbReference type="GO" id="GO:0005524">
    <property type="term" value="F:ATP binding"/>
    <property type="evidence" value="ECO:0007669"/>
    <property type="project" value="InterPro"/>
</dbReference>
<dbReference type="GO" id="GO:0002161">
    <property type="term" value="F:aminoacyl-tRNA deacylase activity"/>
    <property type="evidence" value="ECO:0007669"/>
    <property type="project" value="UniProtKB-ARBA"/>
</dbReference>
<dbReference type="InterPro" id="IPR051335">
    <property type="entry name" value="Alanyl-tRNA_Editing_Enzymes"/>
</dbReference>
<dbReference type="SUPFAM" id="SSF50447">
    <property type="entry name" value="Translation proteins"/>
    <property type="match status" value="1"/>
</dbReference>
<evidence type="ECO:0000256" key="1">
    <source>
        <dbReference type="ARBA" id="ARBA00001947"/>
    </source>
</evidence>
<dbReference type="RefSeq" id="WP_283230168.1">
    <property type="nucleotide sequence ID" value="NZ_JASGBQ010000004.1"/>
</dbReference>
<dbReference type="GO" id="GO:0005737">
    <property type="term" value="C:cytoplasm"/>
    <property type="evidence" value="ECO:0007669"/>
    <property type="project" value="UniProtKB-SubCell"/>
</dbReference>
<dbReference type="PROSITE" id="PS50860">
    <property type="entry name" value="AA_TRNA_LIGASE_II_ALA"/>
    <property type="match status" value="1"/>
</dbReference>
<evidence type="ECO:0000313" key="6">
    <source>
        <dbReference type="EMBL" id="MDI9241657.1"/>
    </source>
</evidence>
<keyword evidence="3" id="KW-0479">Metal-binding</keyword>
<comment type="caution">
    <text evidence="6">The sequence shown here is derived from an EMBL/GenBank/DDBJ whole genome shotgun (WGS) entry which is preliminary data.</text>
</comment>
<evidence type="ECO:0000259" key="5">
    <source>
        <dbReference type="PROSITE" id="PS50860"/>
    </source>
</evidence>
<accession>A0AAP4BA39</accession>
<dbReference type="InterPro" id="IPR012947">
    <property type="entry name" value="tRNA_SAD"/>
</dbReference>
<dbReference type="PANTHER" id="PTHR43462:SF1">
    <property type="entry name" value="ALANYL-TRNA EDITING PROTEIN AARSD1"/>
    <property type="match status" value="1"/>
</dbReference>
<dbReference type="GO" id="GO:0003676">
    <property type="term" value="F:nucleic acid binding"/>
    <property type="evidence" value="ECO:0007669"/>
    <property type="project" value="InterPro"/>
</dbReference>
<comment type="cofactor">
    <cofactor evidence="1">
        <name>Zn(2+)</name>
        <dbReference type="ChEBI" id="CHEBI:29105"/>
    </cofactor>
</comment>
<dbReference type="SMART" id="SM00863">
    <property type="entry name" value="tRNA_SAD"/>
    <property type="match status" value="1"/>
</dbReference>
<dbReference type="InterPro" id="IPR018163">
    <property type="entry name" value="Thr/Ala-tRNA-synth_IIc_edit"/>
</dbReference>
<protein>
    <submittedName>
        <fullName evidence="6">Alanyl-tRNA editing protein</fullName>
    </submittedName>
</protein>
<evidence type="ECO:0000313" key="7">
    <source>
        <dbReference type="Proteomes" id="UP001300383"/>
    </source>
</evidence>
<keyword evidence="4" id="KW-0862">Zinc</keyword>
<dbReference type="Gene3D" id="3.30.980.10">
    <property type="entry name" value="Threonyl-trna Synthetase, Chain A, domain 2"/>
    <property type="match status" value="1"/>
</dbReference>
<dbReference type="Proteomes" id="UP001300383">
    <property type="component" value="Unassembled WGS sequence"/>
</dbReference>
<dbReference type="GO" id="GO:0004813">
    <property type="term" value="F:alanine-tRNA ligase activity"/>
    <property type="evidence" value="ECO:0007669"/>
    <property type="project" value="InterPro"/>
</dbReference>
<reference evidence="6 7" key="1">
    <citation type="submission" date="2023-05" db="EMBL/GenBank/DDBJ databases">
        <title>[ruminococcus] sp. nov., isolated from a pig farm feces dump.</title>
        <authorList>
            <person name="Chang Y.-H."/>
        </authorList>
    </citation>
    <scope>NUCLEOTIDE SEQUENCE [LARGE SCALE GENOMIC DNA]</scope>
    <source>
        <strain evidence="6 7">YH-rum2234</strain>
    </source>
</reference>
<evidence type="ECO:0000256" key="4">
    <source>
        <dbReference type="ARBA" id="ARBA00022833"/>
    </source>
</evidence>
<dbReference type="Pfam" id="PF07973">
    <property type="entry name" value="tRNA_SAD"/>
    <property type="match status" value="1"/>
</dbReference>
<feature type="domain" description="Alanyl-transfer RNA synthetases family profile" evidence="5">
    <location>
        <begin position="1"/>
        <end position="226"/>
    </location>
</feature>
<dbReference type="InterPro" id="IPR018164">
    <property type="entry name" value="Ala-tRNA-synth_IIc_N"/>
</dbReference>
<dbReference type="InterPro" id="IPR018165">
    <property type="entry name" value="Ala-tRNA-synth_IIc_core"/>
</dbReference>
<proteinExistence type="predicted"/>
<comment type="subcellular location">
    <subcellularLocation>
        <location evidence="2">Cytoplasm</location>
    </subcellularLocation>
</comment>
<name>A0AAP4BA39_9FIRM</name>
<dbReference type="PANTHER" id="PTHR43462">
    <property type="entry name" value="ALANYL-TRNA EDITING PROTEIN"/>
    <property type="match status" value="1"/>
</dbReference>
<gene>
    <name evidence="6" type="ORF">QJ036_04080</name>
</gene>
<sequence length="393" mass="43675">METRKYYYEDSHRTEMTATVLSCEEGKKGFEVVLSGTVFFPEGGGQSADTGVFYISEEETVSVLDVHERNGIIYHTTDQPVEPGTELRGEIDWNERFSKMQNHSGEHLVSGIIHRLFQYNNVGFHLGSTDVTIDFDGPLTREQLNQVEQMANEAVFLNLPVLEEFPDREHLATMEYRSKTEISGQVRIVTIPGYDCCACCAPHVKTTGEIGIIKFLDAVSYKGGMRVHMLCGRRAVLDYESRYEAVARISALLSAKQAETPEAVAHMKEEVKGLKEEISGWKQALIGEKLLSLPEGEDPLCFFEDRLSGDELRKLIDGAARKRTGLCIGFHGTEGSYQFVMAGQKGDMRTESKAFLAAVGGRGGGTARMAQGMVTARRVDVEAYFSTLKVQEL</sequence>
<dbReference type="Pfam" id="PF01411">
    <property type="entry name" value="tRNA-synt_2c"/>
    <property type="match status" value="1"/>
</dbReference>
<dbReference type="Gene3D" id="3.10.310.40">
    <property type="match status" value="1"/>
</dbReference>
<keyword evidence="7" id="KW-1185">Reference proteome</keyword>